<dbReference type="Pfam" id="PF24984">
    <property type="entry name" value="HEAT_EF3_GNC1"/>
    <property type="match status" value="1"/>
</dbReference>
<evidence type="ECO:0000313" key="5">
    <source>
        <dbReference type="EMBL" id="CAI2373634.1"/>
    </source>
</evidence>
<evidence type="ECO:0000313" key="6">
    <source>
        <dbReference type="Proteomes" id="UP001295684"/>
    </source>
</evidence>
<dbReference type="SUPFAM" id="SSF48371">
    <property type="entry name" value="ARM repeat"/>
    <property type="match status" value="2"/>
</dbReference>
<dbReference type="Pfam" id="PF24987">
    <property type="entry name" value="HEAT_EF3_N"/>
    <property type="match status" value="1"/>
</dbReference>
<dbReference type="InterPro" id="IPR034085">
    <property type="entry name" value="TOG"/>
</dbReference>
<dbReference type="SMART" id="SM01349">
    <property type="entry name" value="TOG"/>
    <property type="match status" value="1"/>
</dbReference>
<dbReference type="EMBL" id="CAMPGE010014991">
    <property type="protein sequence ID" value="CAI2373634.1"/>
    <property type="molecule type" value="Genomic_DNA"/>
</dbReference>
<dbReference type="GO" id="GO:0034198">
    <property type="term" value="P:cellular response to amino acid starvation"/>
    <property type="evidence" value="ECO:0007669"/>
    <property type="project" value="TreeGrafter"/>
</dbReference>
<dbReference type="InterPro" id="IPR021133">
    <property type="entry name" value="HEAT_type_2"/>
</dbReference>
<dbReference type="InterPro" id="IPR016024">
    <property type="entry name" value="ARM-type_fold"/>
</dbReference>
<feature type="compositionally biased region" description="Basic residues" evidence="3">
    <location>
        <begin position="844"/>
        <end position="854"/>
    </location>
</feature>
<evidence type="ECO:0000256" key="3">
    <source>
        <dbReference type="SAM" id="MobiDB-lite"/>
    </source>
</evidence>
<dbReference type="Gene3D" id="1.25.10.10">
    <property type="entry name" value="Leucine-rich Repeat Variant"/>
    <property type="match status" value="2"/>
</dbReference>
<dbReference type="InterPro" id="IPR011989">
    <property type="entry name" value="ARM-like"/>
</dbReference>
<reference evidence="5" key="1">
    <citation type="submission" date="2023-07" db="EMBL/GenBank/DDBJ databases">
        <authorList>
            <consortium name="AG Swart"/>
            <person name="Singh M."/>
            <person name="Singh A."/>
            <person name="Seah K."/>
            <person name="Emmerich C."/>
        </authorList>
    </citation>
    <scope>NUCLEOTIDE SEQUENCE</scope>
    <source>
        <strain evidence="5">DP1</strain>
    </source>
</reference>
<dbReference type="Proteomes" id="UP001295684">
    <property type="component" value="Unassembled WGS sequence"/>
</dbReference>
<accession>A0AAD1XJ13</accession>
<feature type="domain" description="TOG" evidence="4">
    <location>
        <begin position="1377"/>
        <end position="1608"/>
    </location>
</feature>
<gene>
    <name evidence="5" type="ORF">ECRASSUSDP1_LOCUS14980</name>
</gene>
<dbReference type="GO" id="GO:0005829">
    <property type="term" value="C:cytosol"/>
    <property type="evidence" value="ECO:0007669"/>
    <property type="project" value="TreeGrafter"/>
</dbReference>
<feature type="repeat" description="HEAT" evidence="2">
    <location>
        <begin position="1806"/>
        <end position="1840"/>
    </location>
</feature>
<dbReference type="PANTHER" id="PTHR23346">
    <property type="entry name" value="TRANSLATIONAL ACTIVATOR GCN1-RELATED"/>
    <property type="match status" value="1"/>
</dbReference>
<evidence type="ECO:0000256" key="1">
    <source>
        <dbReference type="ARBA" id="ARBA00022737"/>
    </source>
</evidence>
<feature type="compositionally biased region" description="Basic and acidic residues" evidence="3">
    <location>
        <begin position="855"/>
        <end position="878"/>
    </location>
</feature>
<sequence>MEPLPVDNTVKSTSSFGKDYKNYARNTLSKRTSTEEAVQKFNQFCTLVVEEEVNLSNYDTDLTGVVENFAANQTYTTKQHVWLIKATLHLIKVMYKKEEKLPSEDILPLLNKWQANFWNPSLKKHERRGIFLDLQSAVKPLFYIKLNDSDIFFDRKENEDRDKLFSENIEKLVDHNFDSLEDLQKWSINHTIKNLSNSIEEEDSHGQKISLALKRSALSLHDIVEAKHTKVAHSENTMISCLKSIFESNAPSTTGYSTRDRNDINKLLQIFSRSYDSLESIKAVYSFIAKVEDIIPSTLLNPSIKRNFIGFTFTVLENLVKEKPDDFYEEFFQFFKLSLSDLKAEAEESTNDFDSLFLENFQRCYLSLPQIILIYSQDDEKFDQIVSAFCEEFKNSKLSMYQLNILFTTLGLVARSKNAGDEDSEYFSIELSSKKANLSVCALGSLADQANSIIMSLKRSIDTNTISFEIKGKHSKKFKVDDSINKSLIRALLSDRPGVNRDGIHKWVVLGEGKVPEGVLYTQIAYYVLLHGKTSAEKLDRKHLITDTLLNFSLTNHATLSRFAIHTIASLSHHSEDFFQNVVFQRLNMKMIQYNQSLEAAELEKSSDLVQHPHKARSARRLISSILNTHSLNLFNNSIECKQEKILEPNGLSDYLISVSSPALYNFNTKGNFQHQAVSHYIQSVTDHYSERGVDFKDILEKISKDLVTKLASKEFIFSTNIHRRMIAINVCGGLGGISPEFYEIVSQTFKLKPIIDQVKKCLKCKEHFKERYPRIPFYDMNHISDSASALIKVFEDKLKAIEEIKEDDEEEFEEVKVSTQVKTKPKKEKDMNKLLLGGIGLGKGKKKGKKGGKKKDADKKSTKKIETKTTKKSKEVAAEPPKPPVEENKEERTIRDLNTVNHFLEYTFNNACTFVDSILSIYELASKGSNNELLDNILYQNMHTLIELLRYPSCNFILKRKLPKLLENSTGNSIIHKMKDSIIECLLLSSKLLDHLPIEKSEVDKPFKVFFNIMCQDNINFSNLGRGMIRLILTNINFAIKHHVISQSLKESALDIGLKILESSEVYDPIDMLRVGQSLLKQDYVSELSFKFLTSLFSKITDVERIVMCSRIFDYHSLQLPNFLDVIYNYDKPLPRSENFEVQCWIKQYDEEPINKKAQKVWNKYYSNVDVVETGRDKKIRIKNFSQYALDSFGSVSKMTTDAFVAAINIDGGLLLEYIKSIDKIIDSYPDQTQKDEQLKFFASVINSVSNLIDESQLEKLFEFIVYEGYLNKDQDISIAFERCGISVCIEQGKKHSKEILKILKNYLLNPLNKRTDLDSKKEQLVLNESLVLISSLAKHFDKSDDSTLDIYERIIEMLNIPNQELKKSISKCISPLSRLLESKSKKFLKQLLTMLQKTKDLSTLSGAAYAISGIVKGLGLRTIDQYEILDTLEKLAEAKQATSYVKVALLNCYEAFSFTLGKTFELYLERIVPKVLDSFSDSKNIVRNAGKNALDIIMLNISGFCVKKIISTIFLKGIEEANWRTKLGQIEALCSMAMFAPNQVAVHLPKVISSIRAILLDTHPKVQEAGQDALNKITSAMRNQGRLNALAILEVHSEQLAKSSATENLTKALDHLLETTFVHSLDEPSLALLMPLIKDGLEAVNRKVQIKALRIIGHICSITNEPSIIAPYLSEIAPIMVNLLLTVHPKLRSASCKALAGIVKGIGLKKCVGTLKWICKILREASVAESKNITEAYEEIMPASMDPEDIWKEELSHIESLCISDDSSNRVAGITLLVDYHRFMSCFKNHGGCQINFTEYVNKVLPMFENALLDTNEDVRSAAVKGMKLGIETFGEDYPDLLFKQLLRGYSHGNYWIRYHTIVLLSTLLHVLGGDIHKIKPDEEKKQEGVITCYENVISAIYILSFDSVERVSFTASSAWQLFVEKRLGRHLVAPFNDSKESLRTLIFNMIKVISCEYQEVAHSGKRALNSLMGKIFVKLLDESFDIINAAFEGITDGEAIHRFDYFQSLVEACDEGINKYRSNVEALIGKMIIHDNIHVKNMSSEVFKAFRKTLNNEDFVRDFLKDNFCSTEENDPELLNKKTTFLEALIADPYLQVSPILTSICLNPKENEESLYLSRAKLLRLLGDKFLPDPAKMLSLILKLILEGKALLEIEETSKYLANDTYVDLGTSPEVIEELTLTIKNLIPKIPAEKIYEWQEYTEELYKECVSKDKVGVYIVFMSGFIHHPRFQSDLYVEMHMKNICRNIDTANQDLLSKLVDCLESGAQPVTKDSSPQAVTLHCEWHNSFAKCARIEIEEKMGIDEDDETFDLETLPIFENQKGCQILIQLSLYTLLHGRIENRLDAAFLLGVIAKSSPIENYKKSIIKIAGGLIRIVNDKFDDDLKSTIFRALRRMFEKGSKLLRPMAAPLKTTFNQYAKHEVTLSEDVKEERDKLKEVVDVTLLKKKSKGGK</sequence>
<protein>
    <recommendedName>
        <fullName evidence="4">TOG domain-containing protein</fullName>
    </recommendedName>
</protein>
<keyword evidence="1" id="KW-0677">Repeat</keyword>
<dbReference type="PROSITE" id="PS50077">
    <property type="entry name" value="HEAT_REPEAT"/>
    <property type="match status" value="1"/>
</dbReference>
<evidence type="ECO:0000259" key="4">
    <source>
        <dbReference type="SMART" id="SM01349"/>
    </source>
</evidence>
<comment type="caution">
    <text evidence="5">The sequence shown here is derived from an EMBL/GenBank/DDBJ whole genome shotgun (WGS) entry which is preliminary data.</text>
</comment>
<evidence type="ECO:0000256" key="2">
    <source>
        <dbReference type="PROSITE-ProRule" id="PRU00103"/>
    </source>
</evidence>
<keyword evidence="6" id="KW-1185">Reference proteome</keyword>
<name>A0AAD1XJ13_EUPCR</name>
<dbReference type="GO" id="GO:0006417">
    <property type="term" value="P:regulation of translation"/>
    <property type="evidence" value="ECO:0007669"/>
    <property type="project" value="TreeGrafter"/>
</dbReference>
<proteinExistence type="predicted"/>
<feature type="region of interest" description="Disordered" evidence="3">
    <location>
        <begin position="838"/>
        <end position="891"/>
    </location>
</feature>
<dbReference type="GO" id="GO:0019887">
    <property type="term" value="F:protein kinase regulator activity"/>
    <property type="evidence" value="ECO:0007669"/>
    <property type="project" value="TreeGrafter"/>
</dbReference>
<dbReference type="PANTHER" id="PTHR23346:SF7">
    <property type="entry name" value="STALLED RIBOSOME SENSOR GCN1"/>
    <property type="match status" value="1"/>
</dbReference>
<organism evidence="5 6">
    <name type="scientific">Euplotes crassus</name>
    <dbReference type="NCBI Taxonomy" id="5936"/>
    <lineage>
        <taxon>Eukaryota</taxon>
        <taxon>Sar</taxon>
        <taxon>Alveolata</taxon>
        <taxon>Ciliophora</taxon>
        <taxon>Intramacronucleata</taxon>
        <taxon>Spirotrichea</taxon>
        <taxon>Hypotrichia</taxon>
        <taxon>Euplotida</taxon>
        <taxon>Euplotidae</taxon>
        <taxon>Moneuplotes</taxon>
    </lineage>
</organism>